<proteinExistence type="predicted"/>
<dbReference type="InterPro" id="IPR051468">
    <property type="entry name" value="Fungal_SecMetab_SDRs"/>
</dbReference>
<feature type="compositionally biased region" description="Gly residues" evidence="1">
    <location>
        <begin position="282"/>
        <end position="294"/>
    </location>
</feature>
<dbReference type="InterPro" id="IPR002347">
    <property type="entry name" value="SDR_fam"/>
</dbReference>
<organism evidence="2 3">
    <name type="scientific">Actinomadura alba</name>
    <dbReference type="NCBI Taxonomy" id="406431"/>
    <lineage>
        <taxon>Bacteria</taxon>
        <taxon>Bacillati</taxon>
        <taxon>Actinomycetota</taxon>
        <taxon>Actinomycetes</taxon>
        <taxon>Streptosporangiales</taxon>
        <taxon>Thermomonosporaceae</taxon>
        <taxon>Actinomadura</taxon>
    </lineage>
</organism>
<dbReference type="RefSeq" id="WP_187247772.1">
    <property type="nucleotide sequence ID" value="NZ_BAAAOK010000031.1"/>
</dbReference>
<dbReference type="PANTHER" id="PTHR43544">
    <property type="entry name" value="SHORT-CHAIN DEHYDROGENASE/REDUCTASE"/>
    <property type="match status" value="1"/>
</dbReference>
<evidence type="ECO:0000256" key="1">
    <source>
        <dbReference type="SAM" id="MobiDB-lite"/>
    </source>
</evidence>
<reference evidence="2 3" key="1">
    <citation type="submission" date="2020-06" db="EMBL/GenBank/DDBJ databases">
        <title>Actinomadura xiongansis sp. nov., isolated from soil of Baiyangdian.</title>
        <authorList>
            <person name="Zhang X."/>
        </authorList>
    </citation>
    <scope>NUCLEOTIDE SEQUENCE [LARGE SCALE GENOMIC DNA]</scope>
    <source>
        <strain evidence="2 3">HBUM206468</strain>
    </source>
</reference>
<dbReference type="Gene3D" id="3.40.50.720">
    <property type="entry name" value="NAD(P)-binding Rossmann-like Domain"/>
    <property type="match status" value="2"/>
</dbReference>
<evidence type="ECO:0000313" key="3">
    <source>
        <dbReference type="Proteomes" id="UP000805614"/>
    </source>
</evidence>
<feature type="compositionally biased region" description="Basic and acidic residues" evidence="1">
    <location>
        <begin position="39"/>
        <end position="55"/>
    </location>
</feature>
<feature type="region of interest" description="Disordered" evidence="1">
    <location>
        <begin position="38"/>
        <end position="104"/>
    </location>
</feature>
<gene>
    <name evidence="2" type="ORF">HKK74_35350</name>
</gene>
<evidence type="ECO:0000313" key="2">
    <source>
        <dbReference type="EMBL" id="MBC6470731.1"/>
    </source>
</evidence>
<feature type="compositionally biased region" description="Low complexity" evidence="1">
    <location>
        <begin position="56"/>
        <end position="68"/>
    </location>
</feature>
<dbReference type="InterPro" id="IPR036291">
    <property type="entry name" value="NAD(P)-bd_dom_sf"/>
</dbReference>
<feature type="region of interest" description="Disordered" evidence="1">
    <location>
        <begin position="266"/>
        <end position="294"/>
    </location>
</feature>
<dbReference type="PRINTS" id="PR00081">
    <property type="entry name" value="GDHRDH"/>
</dbReference>
<dbReference type="CDD" id="cd05233">
    <property type="entry name" value="SDR_c"/>
    <property type="match status" value="1"/>
</dbReference>
<protein>
    <submittedName>
        <fullName evidence="2">SDR family oxidoreductase</fullName>
    </submittedName>
</protein>
<dbReference type="PANTHER" id="PTHR43544:SF2">
    <property type="entry name" value="OXIDOREDUCTASE"/>
    <property type="match status" value="1"/>
</dbReference>
<dbReference type="EMBL" id="JABVEC010000047">
    <property type="protein sequence ID" value="MBC6470731.1"/>
    <property type="molecule type" value="Genomic_DNA"/>
</dbReference>
<keyword evidence="3" id="KW-1185">Reference proteome</keyword>
<dbReference type="Proteomes" id="UP000805614">
    <property type="component" value="Unassembled WGS sequence"/>
</dbReference>
<sequence length="483" mass="52141">MREEDLRTCLRVLAELADAPPDDPDLRAVRRAVSAFVKRTRERERDRDRRRRSDADAALLATTATGATDRVEGVPVSPRLPPDGPALTPAGRMGGVPAPSPGTAEAPRRIGGLLACYVCKAHFRQIDDFYHRLCPPCAEENRRRRSARTDLSGRRAIVTGGRVKAGFELVLRLLRDGAAVTALTRFPHDARQRFAAMADHADWSERLTITGIDLRDIPAVVRWCDEQVAAGEPLDILVNHAAQTLRHPPESYAALLATERAAAALEAARGPDAGEPDAGEPDAGGSGAGGSGVGGSGVGGSGVATLSAVPGIVDVAGLLPDRSPVNSWTHLVHEVDPVELIEVQLINVTAPFLLLGRLRPLLTASPWPRRYVVNVSAVEGQFDRTYKGPEHPHTNMAKAALNMLTRTTADELAGHGVYVTSVDPGWFTDQQPEPDRYRRTAAGFRPPLDVVDAAARVYDPIVRGEQGDPPYGCFLKDYRVTPW</sequence>
<comment type="caution">
    <text evidence="2">The sequence shown here is derived from an EMBL/GenBank/DDBJ whole genome shotgun (WGS) entry which is preliminary data.</text>
</comment>
<dbReference type="Pfam" id="PF00106">
    <property type="entry name" value="adh_short"/>
    <property type="match status" value="1"/>
</dbReference>
<accession>A0ABR7M0T9</accession>
<dbReference type="SUPFAM" id="SSF51735">
    <property type="entry name" value="NAD(P)-binding Rossmann-fold domains"/>
    <property type="match status" value="1"/>
</dbReference>
<name>A0ABR7M0T9_9ACTN</name>